<protein>
    <submittedName>
        <fullName evidence="3">Putative phospholipid binding protein</fullName>
    </submittedName>
</protein>
<dbReference type="Gene3D" id="3.30.1340.30">
    <property type="match status" value="1"/>
</dbReference>
<reference evidence="3 4" key="1">
    <citation type="journal article" date="2010" name="PLoS Genet.">
        <title>Analysis of the Legionella longbeachae genome and transcriptome uncovers unique strategies to cause Legionnaires' disease.</title>
        <authorList>
            <person name="Cazalet C."/>
            <person name="Gomez-Valero L."/>
            <person name="Rusniok C."/>
            <person name="Lomma M."/>
            <person name="Dervins-Ravault D."/>
            <person name="Newton H."/>
            <person name="Sansom F."/>
            <person name="Jarraud S."/>
            <person name="Zidane N."/>
            <person name="Ma L."/>
            <person name="Bouchier C."/>
            <person name="Etienne J."/>
            <person name="Hartland E."/>
            <person name="Buchrieser C."/>
        </authorList>
    </citation>
    <scope>NUCLEOTIDE SEQUENCE [LARGE SCALE GENOMIC DNA]</scope>
    <source>
        <strain evidence="3 4">NSW150</strain>
    </source>
</reference>
<dbReference type="eggNOG" id="COG2823">
    <property type="taxonomic scope" value="Bacteria"/>
</dbReference>
<gene>
    <name evidence="3" type="ordered locus">LLO_2079</name>
</gene>
<dbReference type="KEGG" id="llo:LLO_2079"/>
<sequence>MHKHLLNVLVVFFLFSLAGCQSNRTTDTFFSPLAPLVTPSANLDQTVQEALMRSDDPTIARVHVQTRQDVVVLSGYVKKIRQSDVAEQIARQVPGVRAVENNIIIRP</sequence>
<evidence type="ECO:0000256" key="1">
    <source>
        <dbReference type="SAM" id="SignalP"/>
    </source>
</evidence>
<organism evidence="3 4">
    <name type="scientific">Legionella longbeachae serogroup 1 (strain NSW150)</name>
    <dbReference type="NCBI Taxonomy" id="661367"/>
    <lineage>
        <taxon>Bacteria</taxon>
        <taxon>Pseudomonadati</taxon>
        <taxon>Pseudomonadota</taxon>
        <taxon>Gammaproteobacteria</taxon>
        <taxon>Legionellales</taxon>
        <taxon>Legionellaceae</taxon>
        <taxon>Legionella</taxon>
    </lineage>
</organism>
<evidence type="ECO:0000313" key="4">
    <source>
        <dbReference type="Proteomes" id="UP000001060"/>
    </source>
</evidence>
<feature type="signal peptide" evidence="1">
    <location>
        <begin position="1"/>
        <end position="18"/>
    </location>
</feature>
<accession>D3HJ85</accession>
<dbReference type="GeneID" id="40926296"/>
<feature type="domain" description="BON" evidence="2">
    <location>
        <begin position="39"/>
        <end position="107"/>
    </location>
</feature>
<keyword evidence="1" id="KW-0732">Signal</keyword>
<evidence type="ECO:0000313" key="3">
    <source>
        <dbReference type="EMBL" id="CBJ12466.1"/>
    </source>
</evidence>
<feature type="chain" id="PRO_5003046095" evidence="1">
    <location>
        <begin position="19"/>
        <end position="107"/>
    </location>
</feature>
<dbReference type="RefSeq" id="WP_003636633.1">
    <property type="nucleotide sequence ID" value="NC_013861.1"/>
</dbReference>
<dbReference type="Pfam" id="PF04972">
    <property type="entry name" value="BON"/>
    <property type="match status" value="1"/>
</dbReference>
<evidence type="ECO:0000259" key="2">
    <source>
        <dbReference type="PROSITE" id="PS50914"/>
    </source>
</evidence>
<dbReference type="Proteomes" id="UP000001060">
    <property type="component" value="Chromosome"/>
</dbReference>
<dbReference type="PROSITE" id="PS50914">
    <property type="entry name" value="BON"/>
    <property type="match status" value="1"/>
</dbReference>
<proteinExistence type="predicted"/>
<dbReference type="HOGENOM" id="CLU_098552_3_0_6"/>
<dbReference type="EMBL" id="FN650140">
    <property type="protein sequence ID" value="CBJ12466.1"/>
    <property type="molecule type" value="Genomic_DNA"/>
</dbReference>
<dbReference type="OrthoDB" id="5647907at2"/>
<keyword evidence="4" id="KW-1185">Reference proteome</keyword>
<name>D3HJ85_LEGLN</name>
<dbReference type="AlphaFoldDB" id="D3HJ85"/>
<dbReference type="STRING" id="661367.LLO_2079"/>
<dbReference type="InterPro" id="IPR007055">
    <property type="entry name" value="BON_dom"/>
</dbReference>
<dbReference type="PROSITE" id="PS51257">
    <property type="entry name" value="PROKAR_LIPOPROTEIN"/>
    <property type="match status" value="1"/>
</dbReference>